<dbReference type="Proteomes" id="UP000192746">
    <property type="component" value="Unassembled WGS sequence"/>
</dbReference>
<sequence length="533" mass="61880">MELINYLRRFRKHQKYFYLSVLIIIAFFIGSSLITPKITSVASDLMEDVRLADLYSKKNNIASEFLQLNSFLNYSKNIIEDSSDVPLSSLINKLNFVSDLALSNAVNTSSYIYTITPDGIQKTEHLRPDEKLGEESVPYKKILLQAPKGTLDTIINTGDKVLNRKAYVFQRNKDTTIIVGYDVDLKAFWKYYSEKYQGRTSYTSVFNKNGICLLHPEVENIGIKIPSYFDSFAISDIFNQPDSEVLIDNGFSQYLGLDIVRYFDEVIIGDQALIVVANFMYFDLQDTTGEIQQYFSWISFLAFITFILLLLIARFQLKKEYRENLRVLKEKEHLATANENYQRENALLQLSQLKKKMNPHFLFNTLNSLHYLIETKPNLSQKFVLQLADVYRYLLENRDDNLTSLKKELAFLKQYIFLHKIRFKNSLNIKISDHSGDDLILYKKIPVLALETLVENAIKHNEITKNKPLDIEVEIHATYVIVANSYAPKKKKNIEGHKIGLTYLKNIYNYYEVDSFKTKIVEDKFICILPLLS</sequence>
<dbReference type="GO" id="GO:0000155">
    <property type="term" value="F:phosphorelay sensor kinase activity"/>
    <property type="evidence" value="ECO:0007669"/>
    <property type="project" value="InterPro"/>
</dbReference>
<reference evidence="3 4" key="1">
    <citation type="submission" date="2013-04" db="EMBL/GenBank/DDBJ databases">
        <title>Zunongwangia sp. 22II14-10F7 Genome Sequencing.</title>
        <authorList>
            <person name="Lai Q."/>
            <person name="Shao Z."/>
        </authorList>
    </citation>
    <scope>NUCLEOTIDE SEQUENCE [LARGE SCALE GENOMIC DNA]</scope>
    <source>
        <strain evidence="3 4">22II14-10F7</strain>
    </source>
</reference>
<feature type="transmembrane region" description="Helical" evidence="1">
    <location>
        <begin position="16"/>
        <end position="34"/>
    </location>
</feature>
<organism evidence="3 4">
    <name type="scientific">Zunongwangia atlantica 22II14-10F7</name>
    <dbReference type="NCBI Taxonomy" id="1185767"/>
    <lineage>
        <taxon>Bacteria</taxon>
        <taxon>Pseudomonadati</taxon>
        <taxon>Bacteroidota</taxon>
        <taxon>Flavobacteriia</taxon>
        <taxon>Flavobacteriales</taxon>
        <taxon>Flavobacteriaceae</taxon>
        <taxon>Zunongwangia</taxon>
    </lineage>
</organism>
<gene>
    <name evidence="3" type="ORF">IIF7_13982</name>
</gene>
<keyword evidence="1" id="KW-0472">Membrane</keyword>
<evidence type="ECO:0000259" key="2">
    <source>
        <dbReference type="Pfam" id="PF06580"/>
    </source>
</evidence>
<dbReference type="GO" id="GO:0016020">
    <property type="term" value="C:membrane"/>
    <property type="evidence" value="ECO:0007669"/>
    <property type="project" value="InterPro"/>
</dbReference>
<keyword evidence="3" id="KW-0808">Transferase</keyword>
<dbReference type="PANTHER" id="PTHR34220">
    <property type="entry name" value="SENSOR HISTIDINE KINASE YPDA"/>
    <property type="match status" value="1"/>
</dbReference>
<keyword evidence="3" id="KW-0418">Kinase</keyword>
<dbReference type="STRING" id="1185767.IIF7_13982"/>
<feature type="domain" description="Signal transduction histidine kinase internal region" evidence="2">
    <location>
        <begin position="349"/>
        <end position="427"/>
    </location>
</feature>
<comment type="caution">
    <text evidence="3">The sequence shown here is derived from an EMBL/GenBank/DDBJ whole genome shotgun (WGS) entry which is preliminary data.</text>
</comment>
<dbReference type="InterPro" id="IPR050640">
    <property type="entry name" value="Bact_2-comp_sensor_kinase"/>
</dbReference>
<dbReference type="InterPro" id="IPR010559">
    <property type="entry name" value="Sig_transdc_His_kin_internal"/>
</dbReference>
<dbReference type="RefSeq" id="WP_084842320.1">
    <property type="nucleotide sequence ID" value="NZ_ARYN01000012.1"/>
</dbReference>
<evidence type="ECO:0000313" key="3">
    <source>
        <dbReference type="EMBL" id="ORL44921.1"/>
    </source>
</evidence>
<dbReference type="Pfam" id="PF06580">
    <property type="entry name" value="His_kinase"/>
    <property type="match status" value="1"/>
</dbReference>
<name>A0A1Y1T1L5_9FLAO</name>
<keyword evidence="4" id="KW-1185">Reference proteome</keyword>
<keyword evidence="1" id="KW-0812">Transmembrane</keyword>
<evidence type="ECO:0000256" key="1">
    <source>
        <dbReference type="SAM" id="Phobius"/>
    </source>
</evidence>
<evidence type="ECO:0000313" key="4">
    <source>
        <dbReference type="Proteomes" id="UP000192746"/>
    </source>
</evidence>
<protein>
    <submittedName>
        <fullName evidence="3">Signal transduction histidine kinase LytS</fullName>
    </submittedName>
</protein>
<dbReference type="AlphaFoldDB" id="A0A1Y1T1L5"/>
<feature type="transmembrane region" description="Helical" evidence="1">
    <location>
        <begin position="294"/>
        <end position="313"/>
    </location>
</feature>
<dbReference type="OrthoDB" id="9809908at2"/>
<dbReference type="PANTHER" id="PTHR34220:SF7">
    <property type="entry name" value="SENSOR HISTIDINE KINASE YPDA"/>
    <property type="match status" value="1"/>
</dbReference>
<keyword evidence="1" id="KW-1133">Transmembrane helix</keyword>
<proteinExistence type="predicted"/>
<accession>A0A1Y1T1L5</accession>
<dbReference type="EMBL" id="ARYN01000012">
    <property type="protein sequence ID" value="ORL44921.1"/>
    <property type="molecule type" value="Genomic_DNA"/>
</dbReference>